<dbReference type="InterPro" id="IPR001054">
    <property type="entry name" value="A/G_cyclase"/>
</dbReference>
<sequence length="158" mass="17504">MHDNDHPKRKLTTILAADVVGYSRLMVEDEDGTHKTLKRCRDLFSRHIDQHEGRIFNMAGDSVLAEFSSTVEAVRYAIEIQEGLLALNEDPNLQPKMMFRIGINVGDVLVDGDDLFGDGVNIAARMESIAEAGGICISGSVYELVYNKLSFAFVDLGR</sequence>
<reference evidence="2 3" key="1">
    <citation type="submission" date="2016-11" db="EMBL/GenBank/DDBJ databases">
        <title>Mixed transmission modes and dynamic genome evolution in an obligate animal-bacterial symbiosis.</title>
        <authorList>
            <person name="Russell S.L."/>
            <person name="Corbett-Detig R.B."/>
            <person name="Cavanaugh C.M."/>
        </authorList>
    </citation>
    <scope>NUCLEOTIDE SEQUENCE [LARGE SCALE GENOMIC DNA]</scope>
    <source>
        <strain evidence="2">Se-Cadez</strain>
    </source>
</reference>
<accession>A0A1T2KQ52</accession>
<proteinExistence type="predicted"/>
<dbReference type="PROSITE" id="PS50125">
    <property type="entry name" value="GUANYLATE_CYCLASE_2"/>
    <property type="match status" value="1"/>
</dbReference>
<dbReference type="PANTHER" id="PTHR43081">
    <property type="entry name" value="ADENYLATE CYCLASE, TERMINAL-DIFFERENTIATION SPECIFIC-RELATED"/>
    <property type="match status" value="1"/>
</dbReference>
<dbReference type="SUPFAM" id="SSF55073">
    <property type="entry name" value="Nucleotide cyclase"/>
    <property type="match status" value="1"/>
</dbReference>
<dbReference type="AlphaFoldDB" id="A0A1T2KQ52"/>
<comment type="caution">
    <text evidence="2">The sequence shown here is derived from an EMBL/GenBank/DDBJ whole genome shotgun (WGS) entry which is preliminary data.</text>
</comment>
<dbReference type="OrthoDB" id="24024at2"/>
<dbReference type="EMBL" id="MPRJ01000099">
    <property type="protein sequence ID" value="OOZ34967.1"/>
    <property type="molecule type" value="Genomic_DNA"/>
</dbReference>
<dbReference type="Proteomes" id="UP000190896">
    <property type="component" value="Unassembled WGS sequence"/>
</dbReference>
<evidence type="ECO:0000313" key="2">
    <source>
        <dbReference type="EMBL" id="OOZ34967.1"/>
    </source>
</evidence>
<gene>
    <name evidence="2" type="ORF">BOW51_11725</name>
</gene>
<evidence type="ECO:0000259" key="1">
    <source>
        <dbReference type="PROSITE" id="PS50125"/>
    </source>
</evidence>
<dbReference type="GO" id="GO:0035556">
    <property type="term" value="P:intracellular signal transduction"/>
    <property type="evidence" value="ECO:0007669"/>
    <property type="project" value="InterPro"/>
</dbReference>
<name>A0A1T2KQ52_9GAMM</name>
<dbReference type="Gene3D" id="3.30.70.1230">
    <property type="entry name" value="Nucleotide cyclase"/>
    <property type="match status" value="1"/>
</dbReference>
<keyword evidence="3" id="KW-1185">Reference proteome</keyword>
<evidence type="ECO:0000313" key="3">
    <source>
        <dbReference type="Proteomes" id="UP000190896"/>
    </source>
</evidence>
<protein>
    <recommendedName>
        <fullName evidence="1">Guanylate cyclase domain-containing protein</fullName>
    </recommendedName>
</protein>
<organism evidence="2 3">
    <name type="scientific">Solemya velesiana gill symbiont</name>
    <dbReference type="NCBI Taxonomy" id="1918948"/>
    <lineage>
        <taxon>Bacteria</taxon>
        <taxon>Pseudomonadati</taxon>
        <taxon>Pseudomonadota</taxon>
        <taxon>Gammaproteobacteria</taxon>
        <taxon>sulfur-oxidizing symbionts</taxon>
    </lineage>
</organism>
<dbReference type="GO" id="GO:0004016">
    <property type="term" value="F:adenylate cyclase activity"/>
    <property type="evidence" value="ECO:0007669"/>
    <property type="project" value="UniProtKB-ARBA"/>
</dbReference>
<dbReference type="RefSeq" id="WP_078488188.1">
    <property type="nucleotide sequence ID" value="NZ_MPRJ01000099.1"/>
</dbReference>
<dbReference type="InterPro" id="IPR029787">
    <property type="entry name" value="Nucleotide_cyclase"/>
</dbReference>
<dbReference type="CDD" id="cd07302">
    <property type="entry name" value="CHD"/>
    <property type="match status" value="1"/>
</dbReference>
<feature type="domain" description="Guanylate cyclase" evidence="1">
    <location>
        <begin position="13"/>
        <end position="127"/>
    </location>
</feature>
<dbReference type="PANTHER" id="PTHR43081:SF19">
    <property type="entry name" value="PH-SENSITIVE ADENYLATE CYCLASE RV1264"/>
    <property type="match status" value="1"/>
</dbReference>
<dbReference type="InterPro" id="IPR050697">
    <property type="entry name" value="Adenylyl/Guanylyl_Cyclase_3/4"/>
</dbReference>
<dbReference type="Pfam" id="PF00211">
    <property type="entry name" value="Guanylate_cyc"/>
    <property type="match status" value="1"/>
</dbReference>
<dbReference type="GO" id="GO:0006171">
    <property type="term" value="P:cAMP biosynthetic process"/>
    <property type="evidence" value="ECO:0007669"/>
    <property type="project" value="TreeGrafter"/>
</dbReference>